<dbReference type="InterPro" id="IPR006091">
    <property type="entry name" value="Acyl-CoA_Oxase/DH_mid-dom"/>
</dbReference>
<dbReference type="PANTHER" id="PTHR43884">
    <property type="entry name" value="ACYL-COA DEHYDROGENASE"/>
    <property type="match status" value="1"/>
</dbReference>
<reference evidence="10" key="2">
    <citation type="submission" date="2020-09" db="EMBL/GenBank/DDBJ databases">
        <authorList>
            <person name="Sun Q."/>
            <person name="Zhou Y."/>
        </authorList>
    </citation>
    <scope>NUCLEOTIDE SEQUENCE</scope>
    <source>
        <strain evidence="10">CGMCC 1.14988</strain>
    </source>
</reference>
<dbReference type="Pfam" id="PF00441">
    <property type="entry name" value="Acyl-CoA_dh_1"/>
    <property type="match status" value="1"/>
</dbReference>
<comment type="caution">
    <text evidence="10">The sequence shown here is derived from an EMBL/GenBank/DDBJ whole genome shotgun (WGS) entry which is preliminary data.</text>
</comment>
<feature type="domain" description="Acyl-CoA oxidase/dehydrogenase middle" evidence="8">
    <location>
        <begin position="117"/>
        <end position="212"/>
    </location>
</feature>
<dbReference type="Pfam" id="PF02770">
    <property type="entry name" value="Acyl-CoA_dh_M"/>
    <property type="match status" value="1"/>
</dbReference>
<dbReference type="InterPro" id="IPR037069">
    <property type="entry name" value="AcylCoA_DH/ox_N_sf"/>
</dbReference>
<dbReference type="RefSeq" id="WP_205745437.1">
    <property type="nucleotide sequence ID" value="NZ_BMHA01000013.1"/>
</dbReference>
<feature type="domain" description="Acyl-CoA dehydrogenase/oxidase C-terminal" evidence="7">
    <location>
        <begin position="224"/>
        <end position="372"/>
    </location>
</feature>
<dbReference type="PANTHER" id="PTHR43884:SF12">
    <property type="entry name" value="ISOVALERYL-COA DEHYDROGENASE, MITOCHONDRIAL-RELATED"/>
    <property type="match status" value="1"/>
</dbReference>
<dbReference type="InterPro" id="IPR046373">
    <property type="entry name" value="Acyl-CoA_Oxase/DH_mid-dom_sf"/>
</dbReference>
<dbReference type="InterPro" id="IPR013786">
    <property type="entry name" value="AcylCoA_DH/ox_N"/>
</dbReference>
<keyword evidence="4 6" id="KW-0274">FAD</keyword>
<dbReference type="GO" id="GO:0003995">
    <property type="term" value="F:acyl-CoA dehydrogenase activity"/>
    <property type="evidence" value="ECO:0007669"/>
    <property type="project" value="InterPro"/>
</dbReference>
<dbReference type="EMBL" id="BMHA01000013">
    <property type="protein sequence ID" value="GGI08827.1"/>
    <property type="molecule type" value="Genomic_DNA"/>
</dbReference>
<dbReference type="FunFam" id="1.20.140.10:FF:000001">
    <property type="entry name" value="Acyl-CoA dehydrogenase"/>
    <property type="match status" value="1"/>
</dbReference>
<evidence type="ECO:0000256" key="4">
    <source>
        <dbReference type="ARBA" id="ARBA00022827"/>
    </source>
</evidence>
<keyword evidence="5 6" id="KW-0560">Oxidoreductase</keyword>
<evidence type="ECO:0000313" key="10">
    <source>
        <dbReference type="EMBL" id="GGI08827.1"/>
    </source>
</evidence>
<evidence type="ECO:0000256" key="2">
    <source>
        <dbReference type="ARBA" id="ARBA00009347"/>
    </source>
</evidence>
<dbReference type="Pfam" id="PF02771">
    <property type="entry name" value="Acyl-CoA_dh_N"/>
    <property type="match status" value="1"/>
</dbReference>
<dbReference type="AlphaFoldDB" id="A0A8J3AGF7"/>
<sequence length="378" mass="40469">MSTELDALRQTVRDFCDAEIRPHARQRDREESYPAELLPGLAELGILGAAIPEEYGGVGLDPAGYRVVIEELGAADSSIRSLVSVNVGLVGKSIVRWGTEEQKQRWLPGLCVGELGAFGLTEPGAGSNPSQMTTRAVRDGDGWVIDGAKIFITNGSRGAVTKIFARAVVDGEDRGITCFLVPQDTPGYGGRAIHGKLGLRAGDTAEIFLERVRVGDDAVLGEVGGGMKVALSALDDGRFSLASGAAGLAREALEVSLRYAEEREQFGSPIASKQLVQELLAAMHVDVQACRGLLDQVVAKLQTGERATLEISTAKLFCTEASVRCADRAVQVHGGYGYIDEYPVQRMLRDARVTTLYEGTSQVQHLIIGRMLTGHNAF</sequence>
<dbReference type="InterPro" id="IPR009100">
    <property type="entry name" value="AcylCoA_DH/oxidase_NM_dom_sf"/>
</dbReference>
<evidence type="ECO:0000256" key="3">
    <source>
        <dbReference type="ARBA" id="ARBA00022630"/>
    </source>
</evidence>
<accession>A0A8J3AGF7</accession>
<feature type="domain" description="Acyl-CoA dehydrogenase/oxidase N-terminal" evidence="9">
    <location>
        <begin position="3"/>
        <end position="114"/>
    </location>
</feature>
<comment type="cofactor">
    <cofactor evidence="1 6">
        <name>FAD</name>
        <dbReference type="ChEBI" id="CHEBI:57692"/>
    </cofactor>
</comment>
<dbReference type="SUPFAM" id="SSF56645">
    <property type="entry name" value="Acyl-CoA dehydrogenase NM domain-like"/>
    <property type="match status" value="1"/>
</dbReference>
<keyword evidence="11" id="KW-1185">Reference proteome</keyword>
<evidence type="ECO:0000256" key="1">
    <source>
        <dbReference type="ARBA" id="ARBA00001974"/>
    </source>
</evidence>
<evidence type="ECO:0000313" key="11">
    <source>
        <dbReference type="Proteomes" id="UP000650511"/>
    </source>
</evidence>
<dbReference type="Proteomes" id="UP000650511">
    <property type="component" value="Unassembled WGS sequence"/>
</dbReference>
<dbReference type="GO" id="GO:0050660">
    <property type="term" value="F:flavin adenine dinucleotide binding"/>
    <property type="evidence" value="ECO:0007669"/>
    <property type="project" value="InterPro"/>
</dbReference>
<dbReference type="PIRSF" id="PIRSF016578">
    <property type="entry name" value="HsaA"/>
    <property type="match status" value="1"/>
</dbReference>
<keyword evidence="3 6" id="KW-0285">Flavoprotein</keyword>
<protein>
    <submittedName>
        <fullName evidence="10">Acyl-CoA dehydrogenase</fullName>
    </submittedName>
</protein>
<dbReference type="InterPro" id="IPR036250">
    <property type="entry name" value="AcylCo_DH-like_C"/>
</dbReference>
<gene>
    <name evidence="10" type="ORF">GCM10011354_31030</name>
</gene>
<proteinExistence type="inferred from homology"/>
<evidence type="ECO:0000259" key="7">
    <source>
        <dbReference type="Pfam" id="PF00441"/>
    </source>
</evidence>
<dbReference type="FunFam" id="2.40.110.10:FF:000002">
    <property type="entry name" value="Acyl-CoA dehydrogenase fadE12"/>
    <property type="match status" value="1"/>
</dbReference>
<dbReference type="Gene3D" id="1.10.540.10">
    <property type="entry name" value="Acyl-CoA dehydrogenase/oxidase, N-terminal domain"/>
    <property type="match status" value="1"/>
</dbReference>
<reference evidence="10" key="1">
    <citation type="journal article" date="2014" name="Int. J. Syst. Evol. Microbiol.">
        <title>Complete genome sequence of Corynebacterium casei LMG S-19264T (=DSM 44701T), isolated from a smear-ripened cheese.</title>
        <authorList>
            <consortium name="US DOE Joint Genome Institute (JGI-PGF)"/>
            <person name="Walter F."/>
            <person name="Albersmeier A."/>
            <person name="Kalinowski J."/>
            <person name="Ruckert C."/>
        </authorList>
    </citation>
    <scope>NUCLEOTIDE SEQUENCE</scope>
    <source>
        <strain evidence="10">CGMCC 1.14988</strain>
    </source>
</reference>
<dbReference type="SUPFAM" id="SSF47203">
    <property type="entry name" value="Acyl-CoA dehydrogenase C-terminal domain-like"/>
    <property type="match status" value="1"/>
</dbReference>
<evidence type="ECO:0000259" key="9">
    <source>
        <dbReference type="Pfam" id="PF02771"/>
    </source>
</evidence>
<comment type="similarity">
    <text evidence="2 6">Belongs to the acyl-CoA dehydrogenase family.</text>
</comment>
<dbReference type="Gene3D" id="2.40.110.10">
    <property type="entry name" value="Butyryl-CoA Dehydrogenase, subunit A, domain 2"/>
    <property type="match status" value="1"/>
</dbReference>
<evidence type="ECO:0000256" key="5">
    <source>
        <dbReference type="ARBA" id="ARBA00023002"/>
    </source>
</evidence>
<evidence type="ECO:0000256" key="6">
    <source>
        <dbReference type="RuleBase" id="RU362125"/>
    </source>
</evidence>
<dbReference type="InterPro" id="IPR006089">
    <property type="entry name" value="Acyl-CoA_DH_CS"/>
</dbReference>
<dbReference type="FunFam" id="1.10.540.10:FF:000002">
    <property type="entry name" value="Acyl-CoA dehydrogenase FadE19"/>
    <property type="match status" value="1"/>
</dbReference>
<dbReference type="Gene3D" id="1.20.140.10">
    <property type="entry name" value="Butyryl-CoA Dehydrogenase, subunit A, domain 3"/>
    <property type="match status" value="1"/>
</dbReference>
<dbReference type="InterPro" id="IPR009075">
    <property type="entry name" value="AcylCo_DH/oxidase_C"/>
</dbReference>
<dbReference type="PROSITE" id="PS00073">
    <property type="entry name" value="ACYL_COA_DH_2"/>
    <property type="match status" value="1"/>
</dbReference>
<organism evidence="10 11">
    <name type="scientific">Egicoccus halophilus</name>
    <dbReference type="NCBI Taxonomy" id="1670830"/>
    <lineage>
        <taxon>Bacteria</taxon>
        <taxon>Bacillati</taxon>
        <taxon>Actinomycetota</taxon>
        <taxon>Nitriliruptoria</taxon>
        <taxon>Egicoccales</taxon>
        <taxon>Egicoccaceae</taxon>
        <taxon>Egicoccus</taxon>
    </lineage>
</organism>
<evidence type="ECO:0000259" key="8">
    <source>
        <dbReference type="Pfam" id="PF02770"/>
    </source>
</evidence>
<name>A0A8J3AGF7_9ACTN</name>